<dbReference type="Gene3D" id="3.30.160.70">
    <property type="entry name" value="Methylated DNA-protein cysteine methyltransferase domain"/>
    <property type="match status" value="1"/>
</dbReference>
<dbReference type="InterPro" id="IPR001497">
    <property type="entry name" value="MethylDNA_cys_MeTrfase_AS"/>
</dbReference>
<evidence type="ECO:0000256" key="2">
    <source>
        <dbReference type="ARBA" id="ARBA00022603"/>
    </source>
</evidence>
<dbReference type="InterPro" id="IPR036631">
    <property type="entry name" value="MGMT_N_sf"/>
</dbReference>
<dbReference type="CDD" id="cd06445">
    <property type="entry name" value="ATase"/>
    <property type="match status" value="1"/>
</dbReference>
<evidence type="ECO:0000259" key="7">
    <source>
        <dbReference type="Pfam" id="PF01035"/>
    </source>
</evidence>
<keyword evidence="2 8" id="KW-0489">Methyltransferase</keyword>
<comment type="catalytic activity">
    <reaction evidence="1">
        <text>a 4-O-methyl-thymidine in DNA + L-cysteinyl-[protein] = a thymidine in DNA + S-methyl-L-cysteinyl-[protein]</text>
        <dbReference type="Rhea" id="RHEA:53428"/>
        <dbReference type="Rhea" id="RHEA-COMP:10131"/>
        <dbReference type="Rhea" id="RHEA-COMP:10132"/>
        <dbReference type="Rhea" id="RHEA-COMP:13555"/>
        <dbReference type="Rhea" id="RHEA-COMP:13556"/>
        <dbReference type="ChEBI" id="CHEBI:29950"/>
        <dbReference type="ChEBI" id="CHEBI:82612"/>
        <dbReference type="ChEBI" id="CHEBI:137386"/>
        <dbReference type="ChEBI" id="CHEBI:137387"/>
        <dbReference type="EC" id="2.1.1.63"/>
    </reaction>
</comment>
<keyword evidence="5" id="KW-0234">DNA repair</keyword>
<dbReference type="EC" id="2.1.1.63" evidence="8"/>
<keyword evidence="4" id="KW-0227">DNA damage</keyword>
<dbReference type="SUPFAM" id="SSF53155">
    <property type="entry name" value="Methylated DNA-protein cysteine methyltransferase domain"/>
    <property type="match status" value="1"/>
</dbReference>
<reference evidence="9" key="1">
    <citation type="journal article" date="2019" name="Int. J. Syst. Evol. Microbiol.">
        <title>The Global Catalogue of Microorganisms (GCM) 10K type strain sequencing project: providing services to taxonomists for standard genome sequencing and annotation.</title>
        <authorList>
            <consortium name="The Broad Institute Genomics Platform"/>
            <consortium name="The Broad Institute Genome Sequencing Center for Infectious Disease"/>
            <person name="Wu L."/>
            <person name="Ma J."/>
        </authorList>
    </citation>
    <scope>NUCLEOTIDE SEQUENCE [LARGE SCALE GENOMIC DNA]</scope>
    <source>
        <strain evidence="9">DT72</strain>
    </source>
</reference>
<gene>
    <name evidence="8" type="ORF">ACFSJG_24045</name>
</gene>
<dbReference type="NCBIfam" id="TIGR00589">
    <property type="entry name" value="ogt"/>
    <property type="match status" value="1"/>
</dbReference>
<name>A0ABW4PAP0_9NOCA</name>
<evidence type="ECO:0000256" key="6">
    <source>
        <dbReference type="ARBA" id="ARBA00049348"/>
    </source>
</evidence>
<sequence>MGRGVGGGGHTDDVTTLRFALFDTALGRCGLVWGDGGIVGFQLPEETDDRTLERLRECFPDAAEHVLDSTVDAVARRVTALLAGTEDGAGSSDDLTDVDLDLTGLPDFDRRVYAVTRAIAPGHTRTYGEVAAALGSPGAAQAVGQALGRNPIPVIVPCHRVLAADGAVGGFSASGGTVTKRALLAAEHTPGFGEPTLF</sequence>
<keyword evidence="3 8" id="KW-0808">Transferase</keyword>
<dbReference type="GO" id="GO:0003908">
    <property type="term" value="F:methylated-DNA-[protein]-cysteine S-methyltransferase activity"/>
    <property type="evidence" value="ECO:0007669"/>
    <property type="project" value="UniProtKB-EC"/>
</dbReference>
<dbReference type="GO" id="GO:0032259">
    <property type="term" value="P:methylation"/>
    <property type="evidence" value="ECO:0007669"/>
    <property type="project" value="UniProtKB-KW"/>
</dbReference>
<dbReference type="Proteomes" id="UP001597286">
    <property type="component" value="Unassembled WGS sequence"/>
</dbReference>
<feature type="domain" description="Methylated-DNA-[protein]-cysteine S-methyltransferase DNA binding" evidence="7">
    <location>
        <begin position="107"/>
        <end position="188"/>
    </location>
</feature>
<dbReference type="SUPFAM" id="SSF46767">
    <property type="entry name" value="Methylated DNA-protein cysteine methyltransferase, C-terminal domain"/>
    <property type="match status" value="1"/>
</dbReference>
<dbReference type="InterPro" id="IPR014048">
    <property type="entry name" value="MethylDNA_cys_MeTrfase_DNA-bd"/>
</dbReference>
<organism evidence="8 9">
    <name type="scientific">Rhodococcus gannanensis</name>
    <dbReference type="NCBI Taxonomy" id="1960308"/>
    <lineage>
        <taxon>Bacteria</taxon>
        <taxon>Bacillati</taxon>
        <taxon>Actinomycetota</taxon>
        <taxon>Actinomycetes</taxon>
        <taxon>Mycobacteriales</taxon>
        <taxon>Nocardiaceae</taxon>
        <taxon>Rhodococcus</taxon>
    </lineage>
</organism>
<dbReference type="RefSeq" id="WP_378487737.1">
    <property type="nucleotide sequence ID" value="NZ_JBHUFB010000020.1"/>
</dbReference>
<dbReference type="Gene3D" id="1.10.10.10">
    <property type="entry name" value="Winged helix-like DNA-binding domain superfamily/Winged helix DNA-binding domain"/>
    <property type="match status" value="1"/>
</dbReference>
<comment type="caution">
    <text evidence="8">The sequence shown here is derived from an EMBL/GenBank/DDBJ whole genome shotgun (WGS) entry which is preliminary data.</text>
</comment>
<evidence type="ECO:0000256" key="4">
    <source>
        <dbReference type="ARBA" id="ARBA00022763"/>
    </source>
</evidence>
<evidence type="ECO:0000313" key="8">
    <source>
        <dbReference type="EMBL" id="MFD1815304.1"/>
    </source>
</evidence>
<dbReference type="EMBL" id="JBHUFB010000020">
    <property type="protein sequence ID" value="MFD1815304.1"/>
    <property type="molecule type" value="Genomic_DNA"/>
</dbReference>
<comment type="catalytic activity">
    <reaction evidence="6">
        <text>a 6-O-methyl-2'-deoxyguanosine in DNA + L-cysteinyl-[protein] = S-methyl-L-cysteinyl-[protein] + a 2'-deoxyguanosine in DNA</text>
        <dbReference type="Rhea" id="RHEA:24000"/>
        <dbReference type="Rhea" id="RHEA-COMP:10131"/>
        <dbReference type="Rhea" id="RHEA-COMP:10132"/>
        <dbReference type="Rhea" id="RHEA-COMP:11367"/>
        <dbReference type="Rhea" id="RHEA-COMP:11368"/>
        <dbReference type="ChEBI" id="CHEBI:29950"/>
        <dbReference type="ChEBI" id="CHEBI:82612"/>
        <dbReference type="ChEBI" id="CHEBI:85445"/>
        <dbReference type="ChEBI" id="CHEBI:85448"/>
        <dbReference type="EC" id="2.1.1.63"/>
    </reaction>
</comment>
<evidence type="ECO:0000256" key="5">
    <source>
        <dbReference type="ARBA" id="ARBA00023204"/>
    </source>
</evidence>
<dbReference type="PANTHER" id="PTHR10815:SF5">
    <property type="entry name" value="METHYLATED-DNA--PROTEIN-CYSTEINE METHYLTRANSFERASE"/>
    <property type="match status" value="1"/>
</dbReference>
<evidence type="ECO:0000256" key="1">
    <source>
        <dbReference type="ARBA" id="ARBA00001286"/>
    </source>
</evidence>
<accession>A0ABW4PAP0</accession>
<keyword evidence="9" id="KW-1185">Reference proteome</keyword>
<evidence type="ECO:0000313" key="9">
    <source>
        <dbReference type="Proteomes" id="UP001597286"/>
    </source>
</evidence>
<protein>
    <submittedName>
        <fullName evidence="8">Methylated-DNA--[protein]-cysteine S-methyltransferase</fullName>
        <ecNumber evidence="8">2.1.1.63</ecNumber>
    </submittedName>
</protein>
<dbReference type="PANTHER" id="PTHR10815">
    <property type="entry name" value="METHYLATED-DNA--PROTEIN-CYSTEINE METHYLTRANSFERASE"/>
    <property type="match status" value="1"/>
</dbReference>
<dbReference type="InterPro" id="IPR036388">
    <property type="entry name" value="WH-like_DNA-bd_sf"/>
</dbReference>
<proteinExistence type="predicted"/>
<evidence type="ECO:0000256" key="3">
    <source>
        <dbReference type="ARBA" id="ARBA00022679"/>
    </source>
</evidence>
<dbReference type="InterPro" id="IPR036217">
    <property type="entry name" value="MethylDNA_cys_MeTrfase_DNAb"/>
</dbReference>
<dbReference type="Pfam" id="PF01035">
    <property type="entry name" value="DNA_binding_1"/>
    <property type="match status" value="1"/>
</dbReference>
<dbReference type="PROSITE" id="PS00374">
    <property type="entry name" value="MGMT"/>
    <property type="match status" value="1"/>
</dbReference>